<comment type="similarity">
    <text evidence="1">Belongs to the glycosyltransferase 15 family.</text>
</comment>
<feature type="compositionally biased region" description="Basic and acidic residues" evidence="3">
    <location>
        <begin position="51"/>
        <end position="63"/>
    </location>
</feature>
<evidence type="ECO:0000256" key="2">
    <source>
        <dbReference type="ARBA" id="ARBA00022679"/>
    </source>
</evidence>
<evidence type="ECO:0000313" key="4">
    <source>
        <dbReference type="EMBL" id="KAK7448081.1"/>
    </source>
</evidence>
<keyword evidence="5" id="KW-1185">Reference proteome</keyword>
<dbReference type="PIRSF" id="PIRSF018153">
    <property type="entry name" value="Glyco_trans_15"/>
    <property type="match status" value="1"/>
</dbReference>
<name>A0ABR1J6N8_9AGAR</name>
<dbReference type="Pfam" id="PF01793">
    <property type="entry name" value="Glyco_transf_15"/>
    <property type="match status" value="1"/>
</dbReference>
<evidence type="ECO:0000256" key="3">
    <source>
        <dbReference type="SAM" id="MobiDB-lite"/>
    </source>
</evidence>
<dbReference type="InterPro" id="IPR029044">
    <property type="entry name" value="Nucleotide-diphossugar_trans"/>
</dbReference>
<keyword evidence="2" id="KW-0808">Transferase</keyword>
<dbReference type="SUPFAM" id="SSF53448">
    <property type="entry name" value="Nucleotide-diphospho-sugar transferases"/>
    <property type="match status" value="1"/>
</dbReference>
<dbReference type="PANTHER" id="PTHR31121:SF6">
    <property type="entry name" value="ALPHA-1,2 MANNOSYLTRANSFERASE KTR1"/>
    <property type="match status" value="1"/>
</dbReference>
<dbReference type="Gene3D" id="3.90.550.10">
    <property type="entry name" value="Spore Coat Polysaccharide Biosynthesis Protein SpsA, Chain A"/>
    <property type="match status" value="1"/>
</dbReference>
<dbReference type="EMBL" id="JBANRG010000039">
    <property type="protein sequence ID" value="KAK7448081.1"/>
    <property type="molecule type" value="Genomic_DNA"/>
</dbReference>
<accession>A0ABR1J6N8</accession>
<gene>
    <name evidence="4" type="ORF">VKT23_013838</name>
</gene>
<sequence>MKMNMTMRYILVVLGAILTLHYILTLTHSSYSEATSLSSITSHFRGSSNNEPEKTTPDSRPFPDDETLSNNGTLVYDRRANATFVILARNSDVDGTVRSIREVEDRFNRHWRYPYVLLNDVEWDPKVKERLSVLTSSRMEFGVIPRDDWVQPGWIDEEKATAGRNKMVQENVIYGGSVSYRNMCRFNSGFFFRHPLVQRYRWYWRIEPDVHFHCDLNFDPFVWMEEKEKAYAFTIAMYEFEKTIPTLWRETMDFLKLHPEYVAEDNAMGFLSENGGETYNLCHFWSNFEIADMDFWRSKAYMDYFEYLDKKGGFYYERWGDAPVHSLAAALFLPKGKIQFFDEIGYEHNPYTHCPQNEETWKKGRCSCARERSFDYDGYSCMSKWDRIQ</sequence>
<dbReference type="PANTHER" id="PTHR31121">
    <property type="entry name" value="ALPHA-1,2 MANNOSYLTRANSFERASE KTR1"/>
    <property type="match status" value="1"/>
</dbReference>
<dbReference type="Proteomes" id="UP001498398">
    <property type="component" value="Unassembled WGS sequence"/>
</dbReference>
<comment type="caution">
    <text evidence="4">The sequence shown here is derived from an EMBL/GenBank/DDBJ whole genome shotgun (WGS) entry which is preliminary data.</text>
</comment>
<organism evidence="4 5">
    <name type="scientific">Marasmiellus scandens</name>
    <dbReference type="NCBI Taxonomy" id="2682957"/>
    <lineage>
        <taxon>Eukaryota</taxon>
        <taxon>Fungi</taxon>
        <taxon>Dikarya</taxon>
        <taxon>Basidiomycota</taxon>
        <taxon>Agaricomycotina</taxon>
        <taxon>Agaricomycetes</taxon>
        <taxon>Agaricomycetidae</taxon>
        <taxon>Agaricales</taxon>
        <taxon>Marasmiineae</taxon>
        <taxon>Omphalotaceae</taxon>
        <taxon>Marasmiellus</taxon>
    </lineage>
</organism>
<dbReference type="InterPro" id="IPR002685">
    <property type="entry name" value="Glyco_trans_15"/>
</dbReference>
<evidence type="ECO:0008006" key="6">
    <source>
        <dbReference type="Google" id="ProtNLM"/>
    </source>
</evidence>
<reference evidence="4 5" key="1">
    <citation type="submission" date="2024-01" db="EMBL/GenBank/DDBJ databases">
        <title>A draft genome for the cacao thread blight pathogen Marasmiellus scandens.</title>
        <authorList>
            <person name="Baruah I.K."/>
            <person name="Leung J."/>
            <person name="Bukari Y."/>
            <person name="Amoako-Attah I."/>
            <person name="Meinhardt L.W."/>
            <person name="Bailey B.A."/>
            <person name="Cohen S.P."/>
        </authorList>
    </citation>
    <scope>NUCLEOTIDE SEQUENCE [LARGE SCALE GENOMIC DNA]</scope>
    <source>
        <strain evidence="4 5">GH-19</strain>
    </source>
</reference>
<evidence type="ECO:0000256" key="1">
    <source>
        <dbReference type="ARBA" id="ARBA00007677"/>
    </source>
</evidence>
<proteinExistence type="inferred from homology"/>
<protein>
    <recommendedName>
        <fullName evidence="6">Glycosyltransferase family 15 protein</fullName>
    </recommendedName>
</protein>
<feature type="region of interest" description="Disordered" evidence="3">
    <location>
        <begin position="42"/>
        <end position="71"/>
    </location>
</feature>
<evidence type="ECO:0000313" key="5">
    <source>
        <dbReference type="Proteomes" id="UP001498398"/>
    </source>
</evidence>